<sequence>MGTPVVSAFNVTSSSRDLPTAAHTPGRHVQADNKADGGTSRRKQLRMFTGGCIVLVAVVVGCAVGLTGGTTSSNGDAASSSSDPISSQGIVSNAATPAAHPTPDPQQPGALPHNATSNTTSTPPSALGYVLPPAISSPAPTPAPTTTRPRLPYRDTHFDWLNINEWQGDNDVSAAFAKGGFKPSAIEVSTFGLPFQQSPVLRTKQGWAGEKVIYLEWTVYAGSDANIWMLPTALTSQFGDPRWPNCGEYDIFEMFNGDAAIGHTGTTDAFWGGGLTAFGQSTMHMASGGCFAPYYVRQPNVGAQAAQWKVEMNVKIAMAVVFGADAGGQYIQQIRNPKITRGGADDTVDVSADGGIAADKIYNNANLYWGVAPVGACAAGHNPATGYPFWNPFRLVLQEQYQGRFDVHTVQVFTK</sequence>
<organism evidence="3">
    <name type="scientific">Aphanomyces astaci</name>
    <name type="common">Crayfish plague agent</name>
    <dbReference type="NCBI Taxonomy" id="112090"/>
    <lineage>
        <taxon>Eukaryota</taxon>
        <taxon>Sar</taxon>
        <taxon>Stramenopiles</taxon>
        <taxon>Oomycota</taxon>
        <taxon>Saprolegniomycetes</taxon>
        <taxon>Saprolegniales</taxon>
        <taxon>Verrucalvaceae</taxon>
        <taxon>Aphanomyces</taxon>
    </lineage>
</organism>
<dbReference type="VEuPathDB" id="FungiDB:H257_07539"/>
<feature type="region of interest" description="Disordered" evidence="1">
    <location>
        <begin position="69"/>
        <end position="151"/>
    </location>
</feature>
<feature type="compositionally biased region" description="Low complexity" evidence="1">
    <location>
        <begin position="114"/>
        <end position="150"/>
    </location>
</feature>
<keyword evidence="2" id="KW-1133">Transmembrane helix</keyword>
<feature type="compositionally biased region" description="Low complexity" evidence="1">
    <location>
        <begin position="69"/>
        <end position="99"/>
    </location>
</feature>
<dbReference type="STRING" id="112090.W4GG87"/>
<evidence type="ECO:0000256" key="2">
    <source>
        <dbReference type="SAM" id="Phobius"/>
    </source>
</evidence>
<name>W4GG87_APHAT</name>
<feature type="region of interest" description="Disordered" evidence="1">
    <location>
        <begin position="1"/>
        <end position="42"/>
    </location>
</feature>
<keyword evidence="2" id="KW-0812">Transmembrane</keyword>
<dbReference type="RefSeq" id="XP_009831404.1">
    <property type="nucleotide sequence ID" value="XM_009833102.1"/>
</dbReference>
<proteinExistence type="predicted"/>
<dbReference type="AlphaFoldDB" id="W4GG87"/>
<dbReference type="OrthoDB" id="62362at2759"/>
<evidence type="ECO:0000313" key="3">
    <source>
        <dbReference type="EMBL" id="ETV78685.1"/>
    </source>
</evidence>
<feature type="transmembrane region" description="Helical" evidence="2">
    <location>
        <begin position="47"/>
        <end position="66"/>
    </location>
</feature>
<accession>W4GG87</accession>
<keyword evidence="2" id="KW-0472">Membrane</keyword>
<evidence type="ECO:0008006" key="4">
    <source>
        <dbReference type="Google" id="ProtNLM"/>
    </source>
</evidence>
<reference evidence="3" key="1">
    <citation type="submission" date="2013-12" db="EMBL/GenBank/DDBJ databases">
        <title>The Genome Sequence of Aphanomyces astaci APO3.</title>
        <authorList>
            <consortium name="The Broad Institute Genomics Platform"/>
            <person name="Russ C."/>
            <person name="Tyler B."/>
            <person name="van West P."/>
            <person name="Dieguez-Uribeondo J."/>
            <person name="Young S.K."/>
            <person name="Zeng Q."/>
            <person name="Gargeya S."/>
            <person name="Fitzgerald M."/>
            <person name="Abouelleil A."/>
            <person name="Alvarado L."/>
            <person name="Chapman S.B."/>
            <person name="Gainer-Dewar J."/>
            <person name="Goldberg J."/>
            <person name="Griggs A."/>
            <person name="Gujja S."/>
            <person name="Hansen M."/>
            <person name="Howarth C."/>
            <person name="Imamovic A."/>
            <person name="Ireland A."/>
            <person name="Larimer J."/>
            <person name="McCowan C."/>
            <person name="Murphy C."/>
            <person name="Pearson M."/>
            <person name="Poon T.W."/>
            <person name="Priest M."/>
            <person name="Roberts A."/>
            <person name="Saif S."/>
            <person name="Shea T."/>
            <person name="Sykes S."/>
            <person name="Wortman J."/>
            <person name="Nusbaum C."/>
            <person name="Birren B."/>
        </authorList>
    </citation>
    <scope>NUCLEOTIDE SEQUENCE [LARGE SCALE GENOMIC DNA]</scope>
    <source>
        <strain evidence="3">APO3</strain>
    </source>
</reference>
<evidence type="ECO:0000256" key="1">
    <source>
        <dbReference type="SAM" id="MobiDB-lite"/>
    </source>
</evidence>
<protein>
    <recommendedName>
        <fullName evidence="4">Neprosin domain-containing protein</fullName>
    </recommendedName>
</protein>
<gene>
    <name evidence="3" type="ORF">H257_07539</name>
</gene>
<dbReference type="GeneID" id="20809535"/>
<dbReference type="EMBL" id="KI913129">
    <property type="protein sequence ID" value="ETV78685.1"/>
    <property type="molecule type" value="Genomic_DNA"/>
</dbReference>
<dbReference type="Gene3D" id="2.60.120.200">
    <property type="match status" value="1"/>
</dbReference>